<evidence type="ECO:0000256" key="4">
    <source>
        <dbReference type="ARBA" id="ARBA00022989"/>
    </source>
</evidence>
<dbReference type="InterPro" id="IPR024329">
    <property type="entry name" value="Amyloid_glyco_E2_domain"/>
</dbReference>
<evidence type="ECO:0000256" key="8">
    <source>
        <dbReference type="PROSITE-ProRule" id="PRU01217"/>
    </source>
</evidence>
<evidence type="ECO:0000313" key="12">
    <source>
        <dbReference type="EMBL" id="ELT91387.1"/>
    </source>
</evidence>
<comment type="subcellular location">
    <subcellularLocation>
        <location evidence="1">Membrane</location>
        <topology evidence="1">Single-pass type I membrane protein</topology>
    </subcellularLocation>
</comment>
<dbReference type="SUPFAM" id="SSF109843">
    <property type="entry name" value="CAPPD, an extracellular domain of amyloid beta A4 protein"/>
    <property type="match status" value="1"/>
</dbReference>
<feature type="domain" description="E1" evidence="10">
    <location>
        <begin position="6"/>
        <end position="166"/>
    </location>
</feature>
<dbReference type="InterPro" id="IPR019744">
    <property type="entry name" value="APP_CUBD_CS"/>
</dbReference>
<dbReference type="InterPro" id="IPR019745">
    <property type="entry name" value="Amyloid_glyco_intracell_CS"/>
</dbReference>
<dbReference type="GO" id="GO:0016020">
    <property type="term" value="C:membrane"/>
    <property type="evidence" value="ECO:0007669"/>
    <property type="project" value="UniProtKB-SubCell"/>
</dbReference>
<sequence>MNQCAVEQNAMVAFVCGRPAMFLKDDGSWQKDDSTDCLSKPEEILDYCRKVYPDLDIRNVVEASKKARVPSWCGFNHEKCSATKHTYTVRPFRCWVGAFQSEALLVPEHCLFDHLYQPKSCKSFQKWNATARSICQDRGMEQQSFAILQPCGIDRFNGVEFVCCPSEVDAVKDEVDVFIQEELKADPPVAPTTSSPSSTTSTTEAPLIIEEEEPVEIVPAAKSVYQDYLANVNNQFDNEHEYFVKAKAGLQKHHHDKVTKMMKEWSDARQRVLELKEIDPKAADQLNQDITSRFQTTYEALEQEGNSEKQQISGVHQQRIEADLNNKKRNAMKHYMDELSRDYIEAPRLLKTLKHYIKMEQKDRLHSINHYKHLLDTDPRMAETMRDQILDHLKTIDQHMREALDMLNRVPQYEKKIRMQMDDFMKMYHSIDVSITGLLSQEISDLSVEDALMPDLSEPSSIGMDTKAYTMEKALTSTPEDRPVEPSPPELHHVELEKTEPILQIDRFDDEVMEDERDYVEVKPLSADHFNGDKLNVETSYIQKTSLKELNSLHTGTPLGIAVGSITVFIVIVVGIVVIRKRSQRTNNAGGFVEVDQVTSPEERHVTKMQMNGYENPTYKYFETGTSNA</sequence>
<dbReference type="Gene3D" id="3.90.570.10">
    <property type="entry name" value="Amyloidogenic glycoprotein, heparin-binding domain"/>
    <property type="match status" value="1"/>
</dbReference>
<reference evidence="12 14" key="2">
    <citation type="journal article" date="2013" name="Nature">
        <title>Insights into bilaterian evolution from three spiralian genomes.</title>
        <authorList>
            <person name="Simakov O."/>
            <person name="Marletaz F."/>
            <person name="Cho S.J."/>
            <person name="Edsinger-Gonzales E."/>
            <person name="Havlak P."/>
            <person name="Hellsten U."/>
            <person name="Kuo D.H."/>
            <person name="Larsson T."/>
            <person name="Lv J."/>
            <person name="Arendt D."/>
            <person name="Savage R."/>
            <person name="Osoegawa K."/>
            <person name="de Jong P."/>
            <person name="Grimwood J."/>
            <person name="Chapman J.A."/>
            <person name="Shapiro H."/>
            <person name="Aerts A."/>
            <person name="Otillar R.P."/>
            <person name="Terry A.Y."/>
            <person name="Boore J.L."/>
            <person name="Grigoriev I.V."/>
            <person name="Lindberg D.R."/>
            <person name="Seaver E.C."/>
            <person name="Weisblat D.A."/>
            <person name="Putnam N.H."/>
            <person name="Rokhsar D.S."/>
        </authorList>
    </citation>
    <scope>NUCLEOTIDE SEQUENCE</scope>
    <source>
        <strain evidence="12 14">I ESC-2004</strain>
    </source>
</reference>
<keyword evidence="3" id="KW-0732">Signal</keyword>
<accession>R7TD28</accession>
<dbReference type="EMBL" id="KB310536">
    <property type="protein sequence ID" value="ELT91387.1"/>
    <property type="molecule type" value="Genomic_DNA"/>
</dbReference>
<keyword evidence="6 8" id="KW-1015">Disulfide bond</keyword>
<evidence type="ECO:0000256" key="3">
    <source>
        <dbReference type="ARBA" id="ARBA00022729"/>
    </source>
</evidence>
<dbReference type="GO" id="GO:0046914">
    <property type="term" value="F:transition metal ion binding"/>
    <property type="evidence" value="ECO:0007669"/>
    <property type="project" value="InterPro"/>
</dbReference>
<dbReference type="Pfam" id="PF02177">
    <property type="entry name" value="APP_N"/>
    <property type="match status" value="1"/>
</dbReference>
<dbReference type="EMBL" id="AMQN01013841">
    <property type="status" value="NOT_ANNOTATED_CDS"/>
    <property type="molecule type" value="Genomic_DNA"/>
</dbReference>
<evidence type="ECO:0000256" key="7">
    <source>
        <dbReference type="ARBA" id="ARBA00023180"/>
    </source>
</evidence>
<feature type="disulfide bond" evidence="8">
    <location>
        <begin position="121"/>
        <end position="151"/>
    </location>
</feature>
<dbReference type="OrthoDB" id="6284793at2759"/>
<feature type="disulfide bond" evidence="8">
    <location>
        <begin position="73"/>
        <end position="80"/>
    </location>
</feature>
<dbReference type="OMA" id="ANWTNEH"/>
<evidence type="ECO:0000256" key="1">
    <source>
        <dbReference type="ARBA" id="ARBA00004479"/>
    </source>
</evidence>
<proteinExistence type="inferred from homology"/>
<dbReference type="Gene3D" id="3.30.1490.140">
    <property type="entry name" value="Amyloidogenic glycoprotein, copper-binding domain"/>
    <property type="match status" value="1"/>
</dbReference>
<dbReference type="GO" id="GO:0008201">
    <property type="term" value="F:heparin binding"/>
    <property type="evidence" value="ECO:0007669"/>
    <property type="project" value="UniProtKB-UniRule"/>
</dbReference>
<dbReference type="PANTHER" id="PTHR23103">
    <property type="entry name" value="ALZHEIMER'S DISEASE BETA-AMYLOID RELATED"/>
    <property type="match status" value="1"/>
</dbReference>
<feature type="region of interest" description="GFLD subdomain" evidence="8">
    <location>
        <begin position="6"/>
        <end position="100"/>
    </location>
</feature>
<evidence type="ECO:0000256" key="5">
    <source>
        <dbReference type="ARBA" id="ARBA00023136"/>
    </source>
</evidence>
<dbReference type="InterPro" id="IPR036669">
    <property type="entry name" value="Amyloid_Cu-bd_sf"/>
</dbReference>
<dbReference type="FunCoup" id="R7TD28">
    <property type="interactions" value="352"/>
</dbReference>
<dbReference type="Pfam" id="PF10515">
    <property type="entry name" value="APP_amyloid"/>
    <property type="match status" value="1"/>
</dbReference>
<dbReference type="Gene3D" id="1.20.120.770">
    <property type="entry name" value="Amyloid precursor protein, E2 domain"/>
    <property type="match status" value="1"/>
</dbReference>
<dbReference type="PRINTS" id="PR00203">
    <property type="entry name" value="AMYLOIDA4"/>
</dbReference>
<evidence type="ECO:0000256" key="6">
    <source>
        <dbReference type="ARBA" id="ARBA00023157"/>
    </source>
</evidence>
<dbReference type="Gene3D" id="2.30.29.30">
    <property type="entry name" value="Pleckstrin-homology domain (PH domain)/Phosphotyrosine-binding domain (PTB)"/>
    <property type="match status" value="1"/>
</dbReference>
<dbReference type="InterPro" id="IPR015849">
    <property type="entry name" value="Amyloid_glyco_heparin-bd"/>
</dbReference>
<dbReference type="InterPro" id="IPR008154">
    <property type="entry name" value="Amyloid_glyco_extra"/>
</dbReference>
<feature type="region of interest" description="CuBD subdomain" evidence="8">
    <location>
        <begin position="108"/>
        <end position="166"/>
    </location>
</feature>
<name>R7TD28_CAPTE</name>
<reference evidence="13" key="3">
    <citation type="submission" date="2015-06" db="UniProtKB">
        <authorList>
            <consortium name="EnsemblMetazoa"/>
        </authorList>
    </citation>
    <scope>IDENTIFICATION</scope>
</reference>
<evidence type="ECO:0000259" key="10">
    <source>
        <dbReference type="PROSITE" id="PS51869"/>
    </source>
</evidence>
<keyword evidence="7" id="KW-0325">Glycoprotein</keyword>
<dbReference type="PROSITE" id="PS51869">
    <property type="entry name" value="APP_E1"/>
    <property type="match status" value="1"/>
</dbReference>
<evidence type="ECO:0000259" key="11">
    <source>
        <dbReference type="PROSITE" id="PS51870"/>
    </source>
</evidence>
<dbReference type="InterPro" id="IPR011178">
    <property type="entry name" value="Amyloid_glyco_Cu-bd"/>
</dbReference>
<dbReference type="SMART" id="SM00006">
    <property type="entry name" value="A4_EXTRA"/>
    <property type="match status" value="1"/>
</dbReference>
<dbReference type="InterPro" id="IPR008155">
    <property type="entry name" value="Amyloid_glyco"/>
</dbReference>
<evidence type="ECO:0000256" key="2">
    <source>
        <dbReference type="ARBA" id="ARBA00022692"/>
    </source>
</evidence>
<dbReference type="PANTHER" id="PTHR23103:SF15">
    <property type="entry name" value="AMYLOID-BETA-LIKE PROTEIN"/>
    <property type="match status" value="1"/>
</dbReference>
<keyword evidence="4 9" id="KW-1133">Transmembrane helix</keyword>
<protein>
    <recommendedName>
        <fullName evidence="15">Amyloid-beta A4 protein</fullName>
    </recommendedName>
</protein>
<dbReference type="InterPro" id="IPR011993">
    <property type="entry name" value="PH-like_dom_sf"/>
</dbReference>
<evidence type="ECO:0008006" key="15">
    <source>
        <dbReference type="Google" id="ProtNLM"/>
    </source>
</evidence>
<gene>
    <name evidence="12" type="ORF">CAPTEDRAFT_220772</name>
</gene>
<evidence type="ECO:0000313" key="13">
    <source>
        <dbReference type="EnsemblMetazoa" id="CapteP220772"/>
    </source>
</evidence>
<keyword evidence="5 9" id="KW-0472">Membrane</keyword>
<dbReference type="HOGENOM" id="CLU_014607_2_1_1"/>
<dbReference type="Pfam" id="PF12924">
    <property type="entry name" value="APP_Cu_bd"/>
    <property type="match status" value="1"/>
</dbReference>
<feature type="disulfide bond" evidence="8">
    <location>
        <begin position="110"/>
        <end position="164"/>
    </location>
</feature>
<dbReference type="PROSITE" id="PS51870">
    <property type="entry name" value="APP_E2"/>
    <property type="match status" value="1"/>
</dbReference>
<dbReference type="SUPFAM" id="SSF89811">
    <property type="entry name" value="Amyloid beta a4 protein copper binding domain (domain 2)"/>
    <property type="match status" value="1"/>
</dbReference>
<keyword evidence="14" id="KW-1185">Reference proteome</keyword>
<dbReference type="SUPFAM" id="SSF56491">
    <property type="entry name" value="A heparin-binding domain"/>
    <property type="match status" value="1"/>
</dbReference>
<dbReference type="Pfam" id="PF12925">
    <property type="entry name" value="APP_E2"/>
    <property type="match status" value="1"/>
</dbReference>
<organism evidence="12">
    <name type="scientific">Capitella teleta</name>
    <name type="common">Polychaete worm</name>
    <dbReference type="NCBI Taxonomy" id="283909"/>
    <lineage>
        <taxon>Eukaryota</taxon>
        <taxon>Metazoa</taxon>
        <taxon>Spiralia</taxon>
        <taxon>Lophotrochozoa</taxon>
        <taxon>Annelida</taxon>
        <taxon>Polychaeta</taxon>
        <taxon>Sedentaria</taxon>
        <taxon>Scolecida</taxon>
        <taxon>Capitellidae</taxon>
        <taxon>Capitella</taxon>
    </lineage>
</organism>
<keyword evidence="2 9" id="KW-0812">Transmembrane</keyword>
<dbReference type="EMBL" id="AMQN01013840">
    <property type="status" value="NOT_ANNOTATED_CDS"/>
    <property type="molecule type" value="Genomic_DNA"/>
</dbReference>
<dbReference type="InterPro" id="IPR036454">
    <property type="entry name" value="Amyloid_glyco_heparin-bd_sf"/>
</dbReference>
<dbReference type="AlphaFoldDB" id="R7TD28"/>
<feature type="domain" description="E2" evidence="11">
    <location>
        <begin position="226"/>
        <end position="424"/>
    </location>
</feature>
<feature type="disulfide bond" evidence="8">
    <location>
        <begin position="135"/>
        <end position="163"/>
    </location>
</feature>
<comment type="similarity">
    <text evidence="8">Belongs to the APP family.</text>
</comment>
<dbReference type="Proteomes" id="UP000014760">
    <property type="component" value="Unassembled WGS sequence"/>
</dbReference>
<dbReference type="PROSITE" id="PS00320">
    <property type="entry name" value="APP_INTRA"/>
    <property type="match status" value="1"/>
</dbReference>
<evidence type="ECO:0000256" key="9">
    <source>
        <dbReference type="SAM" id="Phobius"/>
    </source>
</evidence>
<dbReference type="InterPro" id="IPR036176">
    <property type="entry name" value="E2_sf"/>
</dbReference>
<evidence type="ECO:0000313" key="14">
    <source>
        <dbReference type="Proteomes" id="UP000014760"/>
    </source>
</evidence>
<comment type="caution">
    <text evidence="8">Lacks conserved residue(s) required for the propagation of feature annotation.</text>
</comment>
<reference evidence="14" key="1">
    <citation type="submission" date="2012-12" db="EMBL/GenBank/DDBJ databases">
        <authorList>
            <person name="Hellsten U."/>
            <person name="Grimwood J."/>
            <person name="Chapman J.A."/>
            <person name="Shapiro H."/>
            <person name="Aerts A."/>
            <person name="Otillar R.P."/>
            <person name="Terry A.Y."/>
            <person name="Boore J.L."/>
            <person name="Simakov O."/>
            <person name="Marletaz F."/>
            <person name="Cho S.-J."/>
            <person name="Edsinger-Gonzales E."/>
            <person name="Havlak P."/>
            <person name="Kuo D.-H."/>
            <person name="Larsson T."/>
            <person name="Lv J."/>
            <person name="Arendt D."/>
            <person name="Savage R."/>
            <person name="Osoegawa K."/>
            <person name="de Jong P."/>
            <person name="Lindberg D.R."/>
            <person name="Seaver E.C."/>
            <person name="Weisblat D.A."/>
            <person name="Putnam N.H."/>
            <person name="Grigoriev I.V."/>
            <person name="Rokhsar D.S."/>
        </authorList>
    </citation>
    <scope>NUCLEOTIDE SEQUENCE</scope>
    <source>
        <strain evidence="14">I ESC-2004</strain>
    </source>
</reference>
<dbReference type="PROSITE" id="PS00319">
    <property type="entry name" value="APP_CUBD"/>
    <property type="match status" value="1"/>
</dbReference>
<dbReference type="InterPro" id="IPR019543">
    <property type="entry name" value="APP_amyloid_C"/>
</dbReference>
<dbReference type="STRING" id="283909.R7TD28"/>
<dbReference type="EnsemblMetazoa" id="CapteT220772">
    <property type="protein sequence ID" value="CapteP220772"/>
    <property type="gene ID" value="CapteG220772"/>
</dbReference>
<feature type="transmembrane region" description="Helical" evidence="9">
    <location>
        <begin position="559"/>
        <end position="579"/>
    </location>
</feature>